<dbReference type="SUPFAM" id="SSF82544">
    <property type="entry name" value="GckA/TtuD-like"/>
    <property type="match status" value="1"/>
</dbReference>
<comment type="similarity">
    <text evidence="2">Belongs to the glycerate kinase type-2 family.</text>
</comment>
<feature type="domain" description="MOFRL" evidence="9">
    <location>
        <begin position="394"/>
        <end position="510"/>
    </location>
</feature>
<dbReference type="PANTHER" id="PTHR12227">
    <property type="entry name" value="GLYCERATE KINASE"/>
    <property type="match status" value="1"/>
</dbReference>
<evidence type="ECO:0000256" key="6">
    <source>
        <dbReference type="ARBA" id="ARBA00022741"/>
    </source>
</evidence>
<evidence type="ECO:0000256" key="1">
    <source>
        <dbReference type="ARBA" id="ARBA00000694"/>
    </source>
</evidence>
<evidence type="ECO:0000256" key="4">
    <source>
        <dbReference type="ARBA" id="ARBA00020720"/>
    </source>
</evidence>
<dbReference type="Gene3D" id="3.40.1480.10">
    <property type="entry name" value="MOFRL domain"/>
    <property type="match status" value="1"/>
</dbReference>
<dbReference type="Pfam" id="PF05161">
    <property type="entry name" value="MOFRL"/>
    <property type="match status" value="1"/>
</dbReference>
<evidence type="ECO:0000256" key="3">
    <source>
        <dbReference type="ARBA" id="ARBA00012101"/>
    </source>
</evidence>
<dbReference type="GO" id="GO:0005737">
    <property type="term" value="C:cytoplasm"/>
    <property type="evidence" value="ECO:0007669"/>
    <property type="project" value="TreeGrafter"/>
</dbReference>
<evidence type="ECO:0000259" key="10">
    <source>
        <dbReference type="Pfam" id="PF13660"/>
    </source>
</evidence>
<dbReference type="PANTHER" id="PTHR12227:SF0">
    <property type="entry name" value="GLYCERATE KINASE"/>
    <property type="match status" value="1"/>
</dbReference>
<dbReference type="InterPro" id="IPR007835">
    <property type="entry name" value="MOFRL"/>
</dbReference>
<keyword evidence="5" id="KW-0808">Transferase</keyword>
<dbReference type="InterPro" id="IPR025286">
    <property type="entry name" value="MOFRL_assoc_dom"/>
</dbReference>
<dbReference type="EMBL" id="GEDC01002508">
    <property type="protein sequence ID" value="JAS34790.1"/>
    <property type="molecule type" value="Transcribed_RNA"/>
</dbReference>
<evidence type="ECO:0000259" key="9">
    <source>
        <dbReference type="Pfam" id="PF05161"/>
    </source>
</evidence>
<dbReference type="InterPro" id="IPR038614">
    <property type="entry name" value="GK_N_sf"/>
</dbReference>
<feature type="domain" description="MOFRL-associated" evidence="10">
    <location>
        <begin position="37"/>
        <end position="282"/>
    </location>
</feature>
<dbReference type="Pfam" id="PF13660">
    <property type="entry name" value="DUF4147"/>
    <property type="match status" value="1"/>
</dbReference>
<dbReference type="GO" id="GO:0008887">
    <property type="term" value="F:glycerate kinase activity"/>
    <property type="evidence" value="ECO:0007669"/>
    <property type="project" value="UniProtKB-EC"/>
</dbReference>
<evidence type="ECO:0000256" key="7">
    <source>
        <dbReference type="ARBA" id="ARBA00022777"/>
    </source>
</evidence>
<dbReference type="EC" id="2.7.1.31" evidence="3"/>
<keyword evidence="6" id="KW-0547">Nucleotide-binding</keyword>
<gene>
    <name evidence="11" type="ORF">g.4243</name>
</gene>
<accession>A0A1B6EA41</accession>
<dbReference type="AlphaFoldDB" id="A0A1B6EA41"/>
<keyword evidence="8" id="KW-0067">ATP-binding</keyword>
<proteinExistence type="inferred from homology"/>
<dbReference type="InterPro" id="IPR039760">
    <property type="entry name" value="MOFRL_protein"/>
</dbReference>
<dbReference type="FunFam" id="3.40.50.10180:FF:000001">
    <property type="entry name" value="Glycerate kinase"/>
    <property type="match status" value="1"/>
</dbReference>
<sequence>MLNIFLKTRITLCYRSIKFKSDTRGLNMSGTEENNLLRLVFEKAILSIKPPDLVEKELKVIGNKLFVRDHEYTLNNNCYIVGFGKCVLSMATKTEKILGEHLKSGILSIPEGVLNESKLSTNYTNESVIKIYEGAKNNLPDSNSMFAAKQIKSLAENLNKEDILLVAISGGGSALLPLPISPITLDEELQIIKLLVSSGADIMELNSVRKRISVLKGGGLSEVAYPASVITFILSDVIGDHLDCIASGPTVTNLDPVDLAWNILNKYSLTDKIPESIKTVLKKELNHSNNTEHVQNILIGNNVIALTHAANEVHSKGYKAIVLSSSVDGLVTEVCDLYINVLLSICQLLSETGSSHSHKARNSLKNSFKKLKVSDSLSEQSINEIIQNKFKNIFLLFGGETTVKINGTGLGGRNQELALRFSIKLNEMEKNIPLLKNFKVSFLSAGTDGIDGPTDAAGAIAYSGQMDAAIQQNLSPQSYVDNNDSYNFFCKLNKGDDLIKTGHTGVNVMDLQFLSIEIKQ</sequence>
<evidence type="ECO:0000256" key="5">
    <source>
        <dbReference type="ARBA" id="ARBA00022679"/>
    </source>
</evidence>
<keyword evidence="7" id="KW-0418">Kinase</keyword>
<dbReference type="GO" id="GO:0005524">
    <property type="term" value="F:ATP binding"/>
    <property type="evidence" value="ECO:0007669"/>
    <property type="project" value="UniProtKB-KW"/>
</dbReference>
<evidence type="ECO:0000256" key="2">
    <source>
        <dbReference type="ARBA" id="ARBA00005393"/>
    </source>
</evidence>
<dbReference type="InterPro" id="IPR037035">
    <property type="entry name" value="GK-like_C_sf"/>
</dbReference>
<reference evidence="11" key="1">
    <citation type="submission" date="2015-12" db="EMBL/GenBank/DDBJ databases">
        <title>De novo transcriptome assembly of four potential Pierce s Disease insect vectors from Arizona vineyards.</title>
        <authorList>
            <person name="Tassone E.E."/>
        </authorList>
    </citation>
    <scope>NUCLEOTIDE SEQUENCE</scope>
</reference>
<dbReference type="Gene3D" id="3.40.50.10180">
    <property type="entry name" value="Glycerate kinase, MOFRL-like N-terminal domain"/>
    <property type="match status" value="1"/>
</dbReference>
<evidence type="ECO:0000313" key="11">
    <source>
        <dbReference type="EMBL" id="JAS34790.1"/>
    </source>
</evidence>
<name>A0A1B6EA41_9HEMI</name>
<organism evidence="11">
    <name type="scientific">Clastoptera arizonana</name>
    <name type="common">Arizona spittle bug</name>
    <dbReference type="NCBI Taxonomy" id="38151"/>
    <lineage>
        <taxon>Eukaryota</taxon>
        <taxon>Metazoa</taxon>
        <taxon>Ecdysozoa</taxon>
        <taxon>Arthropoda</taxon>
        <taxon>Hexapoda</taxon>
        <taxon>Insecta</taxon>
        <taxon>Pterygota</taxon>
        <taxon>Neoptera</taxon>
        <taxon>Paraneoptera</taxon>
        <taxon>Hemiptera</taxon>
        <taxon>Auchenorrhyncha</taxon>
        <taxon>Cercopoidea</taxon>
        <taxon>Clastopteridae</taxon>
        <taxon>Clastoptera</taxon>
    </lineage>
</organism>
<protein>
    <recommendedName>
        <fullName evidence="4">Glycerate kinase</fullName>
        <ecNumber evidence="3">2.7.1.31</ecNumber>
    </recommendedName>
</protein>
<comment type="catalytic activity">
    <reaction evidence="1">
        <text>(R)-glycerate + ATP = (2R)-3-phosphoglycerate + ADP + H(+)</text>
        <dbReference type="Rhea" id="RHEA:23516"/>
        <dbReference type="ChEBI" id="CHEBI:15378"/>
        <dbReference type="ChEBI" id="CHEBI:16659"/>
        <dbReference type="ChEBI" id="CHEBI:30616"/>
        <dbReference type="ChEBI" id="CHEBI:58272"/>
        <dbReference type="ChEBI" id="CHEBI:456216"/>
        <dbReference type="EC" id="2.7.1.31"/>
    </reaction>
</comment>
<evidence type="ECO:0000256" key="8">
    <source>
        <dbReference type="ARBA" id="ARBA00022840"/>
    </source>
</evidence>